<accession>A0A4Y2NER8</accession>
<proteinExistence type="predicted"/>
<dbReference type="EMBL" id="BGPR01009093">
    <property type="protein sequence ID" value="GBN37935.1"/>
    <property type="molecule type" value="Genomic_DNA"/>
</dbReference>
<sequence>MLYKAKTPPWKETFRMKCFQHFKNSRGRLVDKFRRLEQCSDETFDVLMNEDWKTLSKKKNALSSAFLDEIDVSIFKFLFMTMHVS</sequence>
<protein>
    <recommendedName>
        <fullName evidence="1">RPA-interacting protein N-terminal domain-containing protein</fullName>
    </recommendedName>
</protein>
<evidence type="ECO:0000313" key="2">
    <source>
        <dbReference type="EMBL" id="GBN37935.1"/>
    </source>
</evidence>
<evidence type="ECO:0000259" key="1">
    <source>
        <dbReference type="Pfam" id="PF14766"/>
    </source>
</evidence>
<dbReference type="OrthoDB" id="435311at2759"/>
<evidence type="ECO:0000313" key="3">
    <source>
        <dbReference type="Proteomes" id="UP000499080"/>
    </source>
</evidence>
<dbReference type="Proteomes" id="UP000499080">
    <property type="component" value="Unassembled WGS sequence"/>
</dbReference>
<gene>
    <name evidence="2" type="ORF">AVEN_109755_1</name>
</gene>
<keyword evidence="3" id="KW-1185">Reference proteome</keyword>
<dbReference type="InterPro" id="IPR028158">
    <property type="entry name" value="RPA_interact_N_dom"/>
</dbReference>
<dbReference type="Pfam" id="PF14766">
    <property type="entry name" value="RPA_interact_N"/>
    <property type="match status" value="1"/>
</dbReference>
<organism evidence="2 3">
    <name type="scientific">Araneus ventricosus</name>
    <name type="common">Orbweaver spider</name>
    <name type="synonym">Epeira ventricosa</name>
    <dbReference type="NCBI Taxonomy" id="182803"/>
    <lineage>
        <taxon>Eukaryota</taxon>
        <taxon>Metazoa</taxon>
        <taxon>Ecdysozoa</taxon>
        <taxon>Arthropoda</taxon>
        <taxon>Chelicerata</taxon>
        <taxon>Arachnida</taxon>
        <taxon>Araneae</taxon>
        <taxon>Araneomorphae</taxon>
        <taxon>Entelegynae</taxon>
        <taxon>Araneoidea</taxon>
        <taxon>Araneidae</taxon>
        <taxon>Araneus</taxon>
    </lineage>
</organism>
<dbReference type="AlphaFoldDB" id="A0A4Y2NER8"/>
<reference evidence="2 3" key="1">
    <citation type="journal article" date="2019" name="Sci. Rep.">
        <title>Orb-weaving spider Araneus ventricosus genome elucidates the spidroin gene catalogue.</title>
        <authorList>
            <person name="Kono N."/>
            <person name="Nakamura H."/>
            <person name="Ohtoshi R."/>
            <person name="Moran D.A.P."/>
            <person name="Shinohara A."/>
            <person name="Yoshida Y."/>
            <person name="Fujiwara M."/>
            <person name="Mori M."/>
            <person name="Tomita M."/>
            <person name="Arakawa K."/>
        </authorList>
    </citation>
    <scope>NUCLEOTIDE SEQUENCE [LARGE SCALE GENOMIC DNA]</scope>
</reference>
<feature type="domain" description="RPA-interacting protein N-terminal" evidence="1">
    <location>
        <begin position="2"/>
        <end position="34"/>
    </location>
</feature>
<comment type="caution">
    <text evidence="2">The sequence shown here is derived from an EMBL/GenBank/DDBJ whole genome shotgun (WGS) entry which is preliminary data.</text>
</comment>
<name>A0A4Y2NER8_ARAVE</name>